<dbReference type="GO" id="GO:0004386">
    <property type="term" value="F:helicase activity"/>
    <property type="evidence" value="ECO:0007669"/>
    <property type="project" value="UniProtKB-KW"/>
</dbReference>
<evidence type="ECO:0000256" key="1">
    <source>
        <dbReference type="ARBA" id="ARBA00022801"/>
    </source>
</evidence>
<dbReference type="Pfam" id="PF00271">
    <property type="entry name" value="Helicase_C"/>
    <property type="match status" value="1"/>
</dbReference>
<keyword evidence="2" id="KW-0863">Zinc-finger</keyword>
<feature type="domain" description="Helicase C-terminal" evidence="5">
    <location>
        <begin position="972"/>
        <end position="1133"/>
    </location>
</feature>
<evidence type="ECO:0000313" key="8">
    <source>
        <dbReference type="Proteomes" id="UP001249076"/>
    </source>
</evidence>
<evidence type="ECO:0000313" key="6">
    <source>
        <dbReference type="EMBL" id="MDR6767865.1"/>
    </source>
</evidence>
<dbReference type="SMART" id="SM00487">
    <property type="entry name" value="DEXDc"/>
    <property type="match status" value="1"/>
</dbReference>
<keyword evidence="6" id="KW-0347">Helicase</keyword>
<evidence type="ECO:0000313" key="7">
    <source>
        <dbReference type="EMBL" id="MDR6839093.1"/>
    </source>
</evidence>
<dbReference type="SMART" id="SM00490">
    <property type="entry name" value="HELICc"/>
    <property type="match status" value="1"/>
</dbReference>
<dbReference type="SUPFAM" id="SSF52540">
    <property type="entry name" value="P-loop containing nucleoside triphosphate hydrolases"/>
    <property type="match status" value="2"/>
</dbReference>
<protein>
    <submittedName>
        <fullName evidence="6">Superfamily II DNA or RNA helicase</fullName>
    </submittedName>
</protein>
<dbReference type="PANTHER" id="PTHR10799">
    <property type="entry name" value="SNF2/RAD54 HELICASE FAMILY"/>
    <property type="match status" value="1"/>
</dbReference>
<dbReference type="Gene3D" id="3.40.50.300">
    <property type="entry name" value="P-loop containing nucleotide triphosphate hydrolases"/>
    <property type="match status" value="1"/>
</dbReference>
<dbReference type="PROSITE" id="PS50966">
    <property type="entry name" value="ZF_SWIM"/>
    <property type="match status" value="1"/>
</dbReference>
<dbReference type="InterPro" id="IPR014001">
    <property type="entry name" value="Helicase_ATP-bd"/>
</dbReference>
<organism evidence="6 9">
    <name type="scientific">Acidovorax delafieldii</name>
    <name type="common">Pseudomonas delafieldii</name>
    <dbReference type="NCBI Taxonomy" id="47920"/>
    <lineage>
        <taxon>Bacteria</taxon>
        <taxon>Pseudomonadati</taxon>
        <taxon>Pseudomonadota</taxon>
        <taxon>Betaproteobacteria</taxon>
        <taxon>Burkholderiales</taxon>
        <taxon>Comamonadaceae</taxon>
        <taxon>Acidovorax</taxon>
    </lineage>
</organism>
<keyword evidence="2" id="KW-0862">Zinc</keyword>
<evidence type="ECO:0000259" key="3">
    <source>
        <dbReference type="PROSITE" id="PS50966"/>
    </source>
</evidence>
<dbReference type="AlphaFoldDB" id="A0AAJ2F1N3"/>
<evidence type="ECO:0000259" key="5">
    <source>
        <dbReference type="PROSITE" id="PS51194"/>
    </source>
</evidence>
<proteinExistence type="predicted"/>
<dbReference type="InterPro" id="IPR038718">
    <property type="entry name" value="SNF2-like_sf"/>
</dbReference>
<dbReference type="Pfam" id="PF00176">
    <property type="entry name" value="SNF2-rel_dom"/>
    <property type="match status" value="1"/>
</dbReference>
<dbReference type="CDD" id="cd18012">
    <property type="entry name" value="DEXQc_arch_SWI2_SNF2"/>
    <property type="match status" value="1"/>
</dbReference>
<dbReference type="InterPro" id="IPR027417">
    <property type="entry name" value="P-loop_NTPase"/>
</dbReference>
<dbReference type="GO" id="GO:0005524">
    <property type="term" value="F:ATP binding"/>
    <property type="evidence" value="ECO:0007669"/>
    <property type="project" value="InterPro"/>
</dbReference>
<keyword evidence="2" id="KW-0479">Metal-binding</keyword>
<sequence>MSTPRPPWFSLNSLQAQCDKGAWERGMELYRQADVVRVGIRQPAEGRWALAGEVRGSLPHPYEVSVQLVLAPNGQVKQWSGDCSCPVGADCKHAVALTLEAAHRDPAQGPSSTRAADALKAMQERKEALARAEAEARLLHWLQEWDRALGVAVPQEPVARPGRPECYLYLVSTVGRARTTVPQLQLEAVVSYPKLTGGWAKPQQIRTQPAPGQAVYDRASDADRQVLQLLRAMPRSVGYYSAYSVAPIGVLEGAVGLLALEQAAATGRLFVDAGGSTVGAPLRWGDPLPITWAWQASTPAQGGEAVWGLQARLPGDTAMLCDNHPPLYLDAVQGVCGPVHAEGLSFAQVAMLLKAPALAAAALQKHHAEVVRRIGGVLPLPPALGPLTQVRGVKPVARLHLAPSPADRVAEMGLITAQLRFDYQGHVGWWPGQELAVLVPGADGGQVLLQRDAVAERHAVERLEGLGLLATDDGLFGIPGERAQDDWMHWADNGFAGLRDEGFDVTLDAALHGWVQHADRLDVVLQPEGDDATTSPWFALSLGMEINGVRHNILRWLPDLIAAAAAQPLDPATGLPQLPAHVYMASLTGPGFVRLPTDALRPWMAALLDLAGDRARDFNADSLKLSRLDALRTSAALGEGAVWQGAAALRDMVAQLRGASALPEVPLPASVCATLRPYQQQGLNWLQFLRAHGLAGVLADDMGLGKTLQTLAHIQVEKDAGRLTAPALVIAPVSLMGNWQREAARFCPGLRCLVLHGAGRHEVADEVTTHDLVIAPYSLLQRDRDRWLARPWHLVVLDEAQNIKNASSQAAQVVGELQARHRLCLSGTPMENHLGEIWSLFHFLMPGFLGSATRFKEVFRTPIEKQGDSARMAQLRARITPFMLRRTKALVAGELPPKVESVIPVELTGAQADLYETIRLGMEKTVREALKSKGLAQSQITILDALLKLRQACCHPALVPLDAAKEVKTSAKLEQLMALLPEMLAEGQRVLVFSQFTSMLTLIEAELKARNLPWVKLTGQSVKRDAIIEQFTSGQVPLFLISLKAGGVGLNLPQADTVIHFDPWWNPAVEEQATDRAHRIGQTQSLWVIKLVAQGTIEEKILALQERKAELAGSLYSGAAARKEPLFTETDLAQLLQPLSVS</sequence>
<dbReference type="Proteomes" id="UP001253458">
    <property type="component" value="Unassembled WGS sequence"/>
</dbReference>
<dbReference type="GO" id="GO:0008270">
    <property type="term" value="F:zinc ion binding"/>
    <property type="evidence" value="ECO:0007669"/>
    <property type="project" value="UniProtKB-KW"/>
</dbReference>
<dbReference type="CDD" id="cd18793">
    <property type="entry name" value="SF2_C_SNF"/>
    <property type="match status" value="1"/>
</dbReference>
<dbReference type="PROSITE" id="PS51194">
    <property type="entry name" value="HELICASE_CTER"/>
    <property type="match status" value="1"/>
</dbReference>
<keyword evidence="1" id="KW-0378">Hydrolase</keyword>
<evidence type="ECO:0000256" key="2">
    <source>
        <dbReference type="PROSITE-ProRule" id="PRU00325"/>
    </source>
</evidence>
<dbReference type="InterPro" id="IPR007527">
    <property type="entry name" value="Znf_SWIM"/>
</dbReference>
<keyword evidence="6" id="KW-0067">ATP-binding</keyword>
<dbReference type="PROSITE" id="PS51192">
    <property type="entry name" value="HELICASE_ATP_BIND_1"/>
    <property type="match status" value="1"/>
</dbReference>
<dbReference type="InterPro" id="IPR001650">
    <property type="entry name" value="Helicase_C-like"/>
</dbReference>
<reference evidence="6 8" key="1">
    <citation type="submission" date="2023-07" db="EMBL/GenBank/DDBJ databases">
        <title>Sorghum-associated microbial communities from plants grown in Nebraska, USA.</title>
        <authorList>
            <person name="Schachtman D."/>
        </authorList>
    </citation>
    <scope>NUCLEOTIDE SEQUENCE</scope>
    <source>
        <strain evidence="7 8">BE105</strain>
        <strain evidence="6">BE69</strain>
    </source>
</reference>
<dbReference type="EMBL" id="JAVDTS010000006">
    <property type="protein sequence ID" value="MDR6839093.1"/>
    <property type="molecule type" value="Genomic_DNA"/>
</dbReference>
<evidence type="ECO:0000259" key="4">
    <source>
        <dbReference type="PROSITE" id="PS51192"/>
    </source>
</evidence>
<keyword evidence="6" id="KW-0547">Nucleotide-binding</keyword>
<dbReference type="Proteomes" id="UP001249076">
    <property type="component" value="Unassembled WGS sequence"/>
</dbReference>
<dbReference type="EMBL" id="JAVDTL010000004">
    <property type="protein sequence ID" value="MDR6767865.1"/>
    <property type="molecule type" value="Genomic_DNA"/>
</dbReference>
<evidence type="ECO:0000313" key="9">
    <source>
        <dbReference type="Proteomes" id="UP001253458"/>
    </source>
</evidence>
<feature type="domain" description="SWIM-type" evidence="3">
    <location>
        <begin position="62"/>
        <end position="102"/>
    </location>
</feature>
<name>A0AAJ2F1N3_ACIDE</name>
<comment type="caution">
    <text evidence="6">The sequence shown here is derived from an EMBL/GenBank/DDBJ whole genome shotgun (WGS) entry which is preliminary data.</text>
</comment>
<feature type="domain" description="Helicase ATP-binding" evidence="4">
    <location>
        <begin position="687"/>
        <end position="847"/>
    </location>
</feature>
<accession>A0AAJ2F1N3</accession>
<dbReference type="GO" id="GO:0016787">
    <property type="term" value="F:hydrolase activity"/>
    <property type="evidence" value="ECO:0007669"/>
    <property type="project" value="UniProtKB-KW"/>
</dbReference>
<keyword evidence="8" id="KW-1185">Reference proteome</keyword>
<gene>
    <name evidence="6" type="ORF">J2W88_003146</name>
    <name evidence="7" type="ORF">J2W93_003947</name>
</gene>
<dbReference type="InterPro" id="IPR049730">
    <property type="entry name" value="SNF2/RAD54-like_C"/>
</dbReference>
<dbReference type="InterPro" id="IPR000330">
    <property type="entry name" value="SNF2_N"/>
</dbReference>
<dbReference type="Gene3D" id="3.40.50.10810">
    <property type="entry name" value="Tandem AAA-ATPase domain"/>
    <property type="match status" value="1"/>
</dbReference>